<dbReference type="Pfam" id="PF25789">
    <property type="entry name" value="TPR_NAA35"/>
    <property type="match status" value="1"/>
</dbReference>
<dbReference type="PANTHER" id="PTHR21373">
    <property type="entry name" value="GLUCOSE REPRESSIBLE PROTEIN MAK10"/>
    <property type="match status" value="1"/>
</dbReference>
<dbReference type="OrthoDB" id="269405at2759"/>
<dbReference type="EMBL" id="AHKC01015474">
    <property type="protein sequence ID" value="EKF28593.1"/>
    <property type="molecule type" value="Genomic_DNA"/>
</dbReference>
<dbReference type="Proteomes" id="UP000007350">
    <property type="component" value="Unassembled WGS sequence"/>
</dbReference>
<sequence>MEGTSRKTTSSAMACDLDETWVECMGEFKEFIGKTGNPWRCYTCEGVEKETMLSAPEVMDAKTDPGCGYRPICSLNSLLKDGTIPSAATLTGGALLDVMDLIHLKELHYLQGFSLTSGCLEFPYFFCMDLLKEQNSTLYAYCRGVARCIDLTTRAVMTMRVRSDEEFIPWFKALDSGEDVTEEQIMNELEEAACTTESVAIAARLRWRKLFLSMLTGFILGSKKSDTEKACATCQEACDLLGSVEFQREAEPVQDGRFFRDAEVGYWASSFTPTKPLPCAPFTKAMQAYKTLLSQLASLKDLFILPSLQCITEFVEALGARKPLLLMRSVAVILLFRHDPSDSFLHGPSMPHRIVQELANEHGAPLYLKIFTGDEEMLEGVLRYRIQKTMDASKIPPDQLIFLRQQTVDAVRSWAAEMSRVYLVHLEAMLCNRGLAHRRLMNALPHLGSLQELSYTTDKSVFLSHIPFASPALEVEAGKRMPLLAMFVNQHVLHVIQLIVLLTLELNLFTQAELVPALWYWNFTQRAQIENLGLLAPPPATMIPETRINRRTKVPLYNLALTTRTSGRPDTVRLTILEAERMIADAVFVAACILEAKGLIDLTSPAKHSLMTVENTFNHRMKCLQHIRSPPFTPYARCIAAKPDISNKQNTDTSTVFLYAQKASEIAVNAAEILKQLMASKELDKARKRAIQTHVENMERTARAVGASLASFATVCDNDEALQGYNVSVEYPFDPAMLCFTFRKKEAK</sequence>
<evidence type="ECO:0000313" key="3">
    <source>
        <dbReference type="Proteomes" id="UP000007350"/>
    </source>
</evidence>
<dbReference type="AlphaFoldDB" id="K2M123"/>
<evidence type="ECO:0000313" key="2">
    <source>
        <dbReference type="EMBL" id="EKF28593.1"/>
    </source>
</evidence>
<accession>K2M123</accession>
<dbReference type="PANTHER" id="PTHR21373:SF0">
    <property type="entry name" value="N-ALPHA-ACETYLTRANSFERASE 35, NATC AUXILIARY SUBUNIT"/>
    <property type="match status" value="1"/>
</dbReference>
<protein>
    <recommendedName>
        <fullName evidence="1">NAA35-like TPR repeats domain-containing protein</fullName>
    </recommendedName>
</protein>
<comment type="caution">
    <text evidence="2">The sequence shown here is derived from an EMBL/GenBank/DDBJ whole genome shotgun (WGS) entry which is preliminary data.</text>
</comment>
<name>K2M123_TRYCR</name>
<evidence type="ECO:0000259" key="1">
    <source>
        <dbReference type="Pfam" id="PF25789"/>
    </source>
</evidence>
<keyword evidence="3" id="KW-1185">Reference proteome</keyword>
<proteinExistence type="predicted"/>
<reference evidence="2 3" key="1">
    <citation type="journal article" date="2012" name="BMC Genomics">
        <title>Comparative genomic analysis of human infective Trypanosoma cruzi lineages with the bat-restricted subspecies T. cruzi marinkellei.</title>
        <authorList>
            <person name="Franzen O."/>
            <person name="Talavera-Lopez C."/>
            <person name="Ochaya S."/>
            <person name="Butler C.E."/>
            <person name="Messenger L.A."/>
            <person name="Lewis M.D."/>
            <person name="Llewellyn M.S."/>
            <person name="Marinkelle C.J."/>
            <person name="Tyler K.M."/>
            <person name="Miles M.A."/>
            <person name="Andersson B."/>
        </authorList>
    </citation>
    <scope>NUCLEOTIDE SEQUENCE [LARGE SCALE GENOMIC DNA]</scope>
    <source>
        <strain evidence="2 3">B7</strain>
    </source>
</reference>
<dbReference type="InterPro" id="IPR007244">
    <property type="entry name" value="Naa35_N"/>
</dbReference>
<gene>
    <name evidence="2" type="ORF">MOQ_007654</name>
</gene>
<dbReference type="GO" id="GO:0031417">
    <property type="term" value="C:NatC complex"/>
    <property type="evidence" value="ECO:0007669"/>
    <property type="project" value="InterPro"/>
</dbReference>
<feature type="domain" description="NAA35-like TPR repeats" evidence="1">
    <location>
        <begin position="306"/>
        <end position="688"/>
    </location>
</feature>
<dbReference type="InterPro" id="IPR057982">
    <property type="entry name" value="TPR_NAA35"/>
</dbReference>
<organism evidence="2 3">
    <name type="scientific">Trypanosoma cruzi marinkellei</name>
    <dbReference type="NCBI Taxonomy" id="85056"/>
    <lineage>
        <taxon>Eukaryota</taxon>
        <taxon>Discoba</taxon>
        <taxon>Euglenozoa</taxon>
        <taxon>Kinetoplastea</taxon>
        <taxon>Metakinetoplastina</taxon>
        <taxon>Trypanosomatida</taxon>
        <taxon>Trypanosomatidae</taxon>
        <taxon>Trypanosoma</taxon>
        <taxon>Schizotrypanum</taxon>
    </lineage>
</organism>